<accession>A0A5S3YJN7</accession>
<dbReference type="Pfam" id="PF17764">
    <property type="entry name" value="PriA_3primeBD"/>
    <property type="match status" value="1"/>
</dbReference>
<dbReference type="GO" id="GO:0006270">
    <property type="term" value="P:DNA replication initiation"/>
    <property type="evidence" value="ECO:0007669"/>
    <property type="project" value="TreeGrafter"/>
</dbReference>
<sequence length="76" mass="8410">VSVGSRVEVSFANRRLVAMVVALKSNSQVPENKMKPITHIIDNEPVLSAQHIAFLRFTAQYYCHPLGETLFTALPG</sequence>
<evidence type="ECO:0000256" key="1">
    <source>
        <dbReference type="ARBA" id="ARBA00022741"/>
    </source>
</evidence>
<dbReference type="GO" id="GO:0003677">
    <property type="term" value="F:DNA binding"/>
    <property type="evidence" value="ECO:0007669"/>
    <property type="project" value="UniProtKB-KW"/>
</dbReference>
<protein>
    <submittedName>
        <fullName evidence="5">Primosomal protein N</fullName>
    </submittedName>
</protein>
<dbReference type="GO" id="GO:0043138">
    <property type="term" value="F:3'-5' DNA helicase activity"/>
    <property type="evidence" value="ECO:0007669"/>
    <property type="project" value="TreeGrafter"/>
</dbReference>
<feature type="non-terminal residue" evidence="5">
    <location>
        <position position="76"/>
    </location>
</feature>
<comment type="caution">
    <text evidence="5">The sequence shown here is derived from an EMBL/GenBank/DDBJ whole genome shotgun (WGS) entry which is preliminary data.</text>
</comment>
<proteinExistence type="predicted"/>
<dbReference type="AlphaFoldDB" id="A0A5S3YJN7"/>
<feature type="non-terminal residue" evidence="5">
    <location>
        <position position="1"/>
    </location>
</feature>
<dbReference type="GO" id="GO:0006310">
    <property type="term" value="P:DNA recombination"/>
    <property type="evidence" value="ECO:0007669"/>
    <property type="project" value="TreeGrafter"/>
</dbReference>
<gene>
    <name evidence="5" type="ORF">CWC05_22485</name>
</gene>
<keyword evidence="2" id="KW-0067">ATP-binding</keyword>
<dbReference type="InterPro" id="IPR042115">
    <property type="entry name" value="PriA_3primeBD_sf"/>
</dbReference>
<evidence type="ECO:0000256" key="2">
    <source>
        <dbReference type="ARBA" id="ARBA00022840"/>
    </source>
</evidence>
<evidence type="ECO:0000259" key="4">
    <source>
        <dbReference type="Pfam" id="PF17764"/>
    </source>
</evidence>
<keyword evidence="3" id="KW-0238">DNA-binding</keyword>
<reference evidence="5 6" key="1">
    <citation type="submission" date="2017-12" db="EMBL/GenBank/DDBJ databases">
        <authorList>
            <person name="Paulsen S."/>
            <person name="Gram L.K."/>
        </authorList>
    </citation>
    <scope>NUCLEOTIDE SEQUENCE [LARGE SCALE GENOMIC DNA]</scope>
    <source>
        <strain evidence="5 6">S2897</strain>
    </source>
</reference>
<organism evidence="5 6">
    <name type="scientific">Pseudoalteromonas ruthenica</name>
    <dbReference type="NCBI Taxonomy" id="151081"/>
    <lineage>
        <taxon>Bacteria</taxon>
        <taxon>Pseudomonadati</taxon>
        <taxon>Pseudomonadota</taxon>
        <taxon>Gammaproteobacteria</taxon>
        <taxon>Alteromonadales</taxon>
        <taxon>Pseudoalteromonadaceae</taxon>
        <taxon>Pseudoalteromonas</taxon>
    </lineage>
</organism>
<dbReference type="InterPro" id="IPR041222">
    <property type="entry name" value="PriA_3primeBD"/>
</dbReference>
<dbReference type="GO" id="GO:0005524">
    <property type="term" value="F:ATP binding"/>
    <property type="evidence" value="ECO:0007669"/>
    <property type="project" value="UniProtKB-KW"/>
</dbReference>
<dbReference type="PANTHER" id="PTHR30580:SF0">
    <property type="entry name" value="PRIMOSOMAL PROTEIN N"/>
    <property type="match status" value="1"/>
</dbReference>
<dbReference type="PANTHER" id="PTHR30580">
    <property type="entry name" value="PRIMOSOMAL PROTEIN N"/>
    <property type="match status" value="1"/>
</dbReference>
<evidence type="ECO:0000313" key="5">
    <source>
        <dbReference type="EMBL" id="TMP73370.1"/>
    </source>
</evidence>
<dbReference type="EMBL" id="PNCG01000772">
    <property type="protein sequence ID" value="TMP73370.1"/>
    <property type="molecule type" value="Genomic_DNA"/>
</dbReference>
<name>A0A5S3YJN7_9GAMM</name>
<dbReference type="Proteomes" id="UP000305874">
    <property type="component" value="Unassembled WGS sequence"/>
</dbReference>
<dbReference type="GO" id="GO:0006302">
    <property type="term" value="P:double-strand break repair"/>
    <property type="evidence" value="ECO:0007669"/>
    <property type="project" value="TreeGrafter"/>
</dbReference>
<dbReference type="Gene3D" id="3.40.1440.60">
    <property type="entry name" value="PriA, 3(prime) DNA-binding domain"/>
    <property type="match status" value="1"/>
</dbReference>
<reference evidence="6" key="2">
    <citation type="submission" date="2019-06" db="EMBL/GenBank/DDBJ databases">
        <title>Co-occurence of chitin degradation, pigmentation and bioactivity in marine Pseudoalteromonas.</title>
        <authorList>
            <person name="Sonnenschein E.C."/>
            <person name="Bech P.K."/>
        </authorList>
    </citation>
    <scope>NUCLEOTIDE SEQUENCE [LARGE SCALE GENOMIC DNA]</scope>
    <source>
        <strain evidence="6">S2897</strain>
    </source>
</reference>
<evidence type="ECO:0000313" key="6">
    <source>
        <dbReference type="Proteomes" id="UP000305874"/>
    </source>
</evidence>
<feature type="domain" description="Primosomal protein N' 3' DNA-binding" evidence="4">
    <location>
        <begin position="2"/>
        <end position="75"/>
    </location>
</feature>
<evidence type="ECO:0000256" key="3">
    <source>
        <dbReference type="ARBA" id="ARBA00023125"/>
    </source>
</evidence>
<keyword evidence="1" id="KW-0547">Nucleotide-binding</keyword>